<reference evidence="11 12" key="1">
    <citation type="journal article" date="2018" name="Genome Biol. Evol.">
        <title>Cladogenesis and Genomic Streamlining in Extracellular Endosymbionts of Tropical Stink Bugs.</title>
        <authorList>
            <person name="Otero-Bravo A."/>
            <person name="Goffredi S."/>
            <person name="Sabree Z.L."/>
        </authorList>
    </citation>
    <scope>NUCLEOTIDE SEQUENCE [LARGE SCALE GENOMIC DNA]</scope>
    <source>
        <strain evidence="11 12">SoEO</strain>
    </source>
</reference>
<dbReference type="FunFam" id="2.70.210.12:FF:000001">
    <property type="entry name" value="GTPase Obg"/>
    <property type="match status" value="1"/>
</dbReference>
<dbReference type="EC" id="3.6.5.-" evidence="8"/>
<dbReference type="AlphaFoldDB" id="A0A2P5T213"/>
<evidence type="ECO:0000256" key="4">
    <source>
        <dbReference type="ARBA" id="ARBA00022741"/>
    </source>
</evidence>
<accession>A0A2P5T213</accession>
<evidence type="ECO:0000313" key="12">
    <source>
        <dbReference type="Proteomes" id="UP000295937"/>
    </source>
</evidence>
<dbReference type="PROSITE" id="PS51710">
    <property type="entry name" value="G_OBG"/>
    <property type="match status" value="1"/>
</dbReference>
<dbReference type="OrthoDB" id="9807318at2"/>
<dbReference type="InterPro" id="IPR006073">
    <property type="entry name" value="GTP-bd"/>
</dbReference>
<evidence type="ECO:0000256" key="2">
    <source>
        <dbReference type="ARBA" id="ARBA00022490"/>
    </source>
</evidence>
<comment type="similarity">
    <text evidence="1 8">Belongs to the TRAFAC class OBG-HflX-like GTPase superfamily. OBG GTPase family.</text>
</comment>
<dbReference type="GO" id="GO:0042254">
    <property type="term" value="P:ribosome biogenesis"/>
    <property type="evidence" value="ECO:0007669"/>
    <property type="project" value="UniProtKB-UniRule"/>
</dbReference>
<feature type="binding site" evidence="8">
    <location>
        <begin position="284"/>
        <end position="287"/>
    </location>
    <ligand>
        <name>GTP</name>
        <dbReference type="ChEBI" id="CHEBI:37565"/>
    </ligand>
</feature>
<comment type="function">
    <text evidence="8">An essential GTPase which binds GTP, GDP and possibly (p)ppGpp with moderate affinity, with high nucleotide exchange rates and a fairly low GTP hydrolysis rate. Plays a role in control of the cell cycle, stress response, ribosome biogenesis and in those bacteria that undergo differentiation, in morphogenesis control.</text>
</comment>
<dbReference type="PRINTS" id="PR00326">
    <property type="entry name" value="GTP1OBG"/>
</dbReference>
<evidence type="ECO:0000259" key="10">
    <source>
        <dbReference type="PROSITE" id="PS51883"/>
    </source>
</evidence>
<dbReference type="Gene3D" id="2.70.210.12">
    <property type="entry name" value="GTP1/OBG domain"/>
    <property type="match status" value="1"/>
</dbReference>
<feature type="binding site" evidence="8">
    <location>
        <begin position="213"/>
        <end position="216"/>
    </location>
    <ligand>
        <name>GTP</name>
        <dbReference type="ChEBI" id="CHEBI:37565"/>
    </ligand>
</feature>
<dbReference type="SUPFAM" id="SSF52540">
    <property type="entry name" value="P-loop containing nucleoside triphosphate hydrolases"/>
    <property type="match status" value="1"/>
</dbReference>
<feature type="binding site" evidence="8">
    <location>
        <position position="193"/>
    </location>
    <ligand>
        <name>Mg(2+)</name>
        <dbReference type="ChEBI" id="CHEBI:18420"/>
    </ligand>
</feature>
<evidence type="ECO:0000259" key="9">
    <source>
        <dbReference type="PROSITE" id="PS51710"/>
    </source>
</evidence>
<feature type="binding site" evidence="8">
    <location>
        <begin position="315"/>
        <end position="317"/>
    </location>
    <ligand>
        <name>GTP</name>
        <dbReference type="ChEBI" id="CHEBI:37565"/>
    </ligand>
</feature>
<dbReference type="InterPro" id="IPR006074">
    <property type="entry name" value="GTP1-OBG_CS"/>
</dbReference>
<keyword evidence="3 8" id="KW-0479">Metal-binding</keyword>
<dbReference type="NCBIfam" id="TIGR00231">
    <property type="entry name" value="small_GTP"/>
    <property type="match status" value="1"/>
</dbReference>
<protein>
    <recommendedName>
        <fullName evidence="8">GTPase Obg</fullName>
        <ecNumber evidence="8">3.6.5.-</ecNumber>
    </recommendedName>
    <alternativeName>
        <fullName evidence="8">GTP-binding protein Obg</fullName>
    </alternativeName>
</protein>
<dbReference type="InterPro" id="IPR031167">
    <property type="entry name" value="G_OBG"/>
</dbReference>
<dbReference type="CDD" id="cd01898">
    <property type="entry name" value="Obg"/>
    <property type="match status" value="1"/>
</dbReference>
<dbReference type="Pfam" id="PF01018">
    <property type="entry name" value="GTP1_OBG"/>
    <property type="match status" value="1"/>
</dbReference>
<dbReference type="GO" id="GO:0005525">
    <property type="term" value="F:GTP binding"/>
    <property type="evidence" value="ECO:0007669"/>
    <property type="project" value="UniProtKB-UniRule"/>
</dbReference>
<dbReference type="PANTHER" id="PTHR11702:SF31">
    <property type="entry name" value="MITOCHONDRIAL RIBOSOME-ASSOCIATED GTPASE 2"/>
    <property type="match status" value="1"/>
</dbReference>
<dbReference type="GO" id="GO:0005737">
    <property type="term" value="C:cytoplasm"/>
    <property type="evidence" value="ECO:0007669"/>
    <property type="project" value="UniProtKB-SubCell"/>
</dbReference>
<comment type="subcellular location">
    <subcellularLocation>
        <location evidence="8">Cytoplasm</location>
    </subcellularLocation>
</comment>
<dbReference type="SUPFAM" id="SSF82051">
    <property type="entry name" value="Obg GTP-binding protein N-terminal domain"/>
    <property type="match status" value="1"/>
</dbReference>
<gene>
    <name evidence="11" type="primary">obgE</name>
    <name evidence="11" type="synonym">cgtA</name>
    <name evidence="8 11" type="synonym">obg</name>
    <name evidence="11" type="synonym">yhbZ</name>
    <name evidence="11" type="ORF">CRV09_01710</name>
</gene>
<dbReference type="Proteomes" id="UP000295937">
    <property type="component" value="Unassembled WGS sequence"/>
</dbReference>
<evidence type="ECO:0000256" key="6">
    <source>
        <dbReference type="ARBA" id="ARBA00022842"/>
    </source>
</evidence>
<dbReference type="Gene3D" id="3.40.50.300">
    <property type="entry name" value="P-loop containing nucleotide triphosphate hydrolases"/>
    <property type="match status" value="1"/>
</dbReference>
<feature type="binding site" evidence="8">
    <location>
        <begin position="191"/>
        <end position="195"/>
    </location>
    <ligand>
        <name>GTP</name>
        <dbReference type="ChEBI" id="CHEBI:37565"/>
    </ligand>
</feature>
<name>A0A2P5T213_9GAMM</name>
<dbReference type="PROSITE" id="PS00905">
    <property type="entry name" value="GTP1_OBG"/>
    <property type="match status" value="1"/>
</dbReference>
<dbReference type="NCBIfam" id="NF008955">
    <property type="entry name" value="PRK12297.1"/>
    <property type="match status" value="1"/>
</dbReference>
<dbReference type="InterPro" id="IPR036726">
    <property type="entry name" value="GTP1_OBG_dom_sf"/>
</dbReference>
<dbReference type="HAMAP" id="MF_01454">
    <property type="entry name" value="GTPase_Obg"/>
    <property type="match status" value="1"/>
</dbReference>
<dbReference type="NCBIfam" id="TIGR02729">
    <property type="entry name" value="Obg_CgtA"/>
    <property type="match status" value="1"/>
</dbReference>
<keyword evidence="7 8" id="KW-0342">GTP-binding</keyword>
<dbReference type="GO" id="GO:0000287">
    <property type="term" value="F:magnesium ion binding"/>
    <property type="evidence" value="ECO:0007669"/>
    <property type="project" value="InterPro"/>
</dbReference>
<dbReference type="InterPro" id="IPR027417">
    <property type="entry name" value="P-loop_NTPase"/>
</dbReference>
<dbReference type="InterPro" id="IPR005225">
    <property type="entry name" value="Small_GTP-bd"/>
</dbReference>
<proteinExistence type="inferred from homology"/>
<keyword evidence="5 8" id="KW-0378">Hydrolase</keyword>
<dbReference type="GO" id="GO:0003924">
    <property type="term" value="F:GTPase activity"/>
    <property type="evidence" value="ECO:0007669"/>
    <property type="project" value="UniProtKB-UniRule"/>
</dbReference>
<evidence type="ECO:0000256" key="1">
    <source>
        <dbReference type="ARBA" id="ARBA00007699"/>
    </source>
</evidence>
<dbReference type="NCBIfam" id="NF008956">
    <property type="entry name" value="PRK12299.1"/>
    <property type="match status" value="1"/>
</dbReference>
<comment type="cofactor">
    <cofactor evidence="8">
        <name>Mg(2+)</name>
        <dbReference type="ChEBI" id="CHEBI:18420"/>
    </cofactor>
</comment>
<feature type="domain" description="Obg" evidence="10">
    <location>
        <begin position="1"/>
        <end position="159"/>
    </location>
</feature>
<dbReference type="PIRSF" id="PIRSF002401">
    <property type="entry name" value="GTP_bd_Obg/CgtA"/>
    <property type="match status" value="1"/>
</dbReference>
<dbReference type="GO" id="GO:0043022">
    <property type="term" value="F:ribosome binding"/>
    <property type="evidence" value="ECO:0007669"/>
    <property type="project" value="UniProtKB-ARBA"/>
</dbReference>
<dbReference type="InterPro" id="IPR045086">
    <property type="entry name" value="OBG_GTPase"/>
</dbReference>
<feature type="domain" description="OBG-type G" evidence="9">
    <location>
        <begin position="160"/>
        <end position="334"/>
    </location>
</feature>
<dbReference type="InterPro" id="IPR006169">
    <property type="entry name" value="GTP1_OBG_dom"/>
</dbReference>
<keyword evidence="2 8" id="KW-0963">Cytoplasm</keyword>
<evidence type="ECO:0000313" key="11">
    <source>
        <dbReference type="EMBL" id="PPI88603.1"/>
    </source>
</evidence>
<comment type="subunit">
    <text evidence="8">Monomer.</text>
</comment>
<organism evidence="11 12">
    <name type="scientific">Candidatus Pantoea edessiphila</name>
    <dbReference type="NCBI Taxonomy" id="2044610"/>
    <lineage>
        <taxon>Bacteria</taxon>
        <taxon>Pseudomonadati</taxon>
        <taxon>Pseudomonadota</taxon>
        <taxon>Gammaproteobacteria</taxon>
        <taxon>Enterobacterales</taxon>
        <taxon>Erwiniaceae</taxon>
        <taxon>Pantoea</taxon>
    </lineage>
</organism>
<keyword evidence="4 8" id="KW-0547">Nucleotide-binding</keyword>
<feature type="binding site" evidence="8">
    <location>
        <position position="173"/>
    </location>
    <ligand>
        <name>Mg(2+)</name>
        <dbReference type="ChEBI" id="CHEBI:18420"/>
    </ligand>
</feature>
<evidence type="ECO:0000256" key="8">
    <source>
        <dbReference type="HAMAP-Rule" id="MF_01454"/>
    </source>
</evidence>
<dbReference type="Pfam" id="PF01926">
    <property type="entry name" value="MMR_HSR1"/>
    <property type="match status" value="1"/>
</dbReference>
<dbReference type="PROSITE" id="PS51883">
    <property type="entry name" value="OBG"/>
    <property type="match status" value="1"/>
</dbReference>
<dbReference type="InterPro" id="IPR014100">
    <property type="entry name" value="GTP-bd_Obg/CgtA"/>
</dbReference>
<evidence type="ECO:0000256" key="5">
    <source>
        <dbReference type="ARBA" id="ARBA00022801"/>
    </source>
</evidence>
<feature type="binding site" evidence="8">
    <location>
        <begin position="166"/>
        <end position="173"/>
    </location>
    <ligand>
        <name>GTP</name>
        <dbReference type="ChEBI" id="CHEBI:37565"/>
    </ligand>
</feature>
<dbReference type="PANTHER" id="PTHR11702">
    <property type="entry name" value="DEVELOPMENTALLY REGULATED GTP-BINDING PROTEIN-RELATED"/>
    <property type="match status" value="1"/>
</dbReference>
<sequence length="337" mass="37695">MKFIDEATISVIAGDGGNGCISFRREKYVPKGGPDGGDGGDGGDVYIIADENLNTLFDFCFKKTFHAENGKNGKGSNCRGKRGKDVIVKVPLGTRIIDCNTKKIVKDMIYHNQKLKIGKGGWHGLGNARFKSSINRNPYQRTIGTKGERRNLQLKLMLLADVGILGLPNAGKSTLISNISAAKPKVANYPFTTLVPTLGVVNAEDNKKFIIADIPGLVKGAAEGIGLGIRFLKHLERCKLLLHLVDITNIDNDFDLIKDINIIIDELKKYNHDLFQKPRWLIFNKVDLLDEQKVQVQIEKIISHLEWKDRYYLISGLNRTRVNRLCSDLSEFIYLKK</sequence>
<evidence type="ECO:0000256" key="3">
    <source>
        <dbReference type="ARBA" id="ARBA00022723"/>
    </source>
</evidence>
<dbReference type="EMBL" id="PDKR01000002">
    <property type="protein sequence ID" value="PPI88603.1"/>
    <property type="molecule type" value="Genomic_DNA"/>
</dbReference>
<evidence type="ECO:0000256" key="7">
    <source>
        <dbReference type="ARBA" id="ARBA00023134"/>
    </source>
</evidence>
<keyword evidence="6 8" id="KW-0460">Magnesium</keyword>
<comment type="caution">
    <text evidence="11">The sequence shown here is derived from an EMBL/GenBank/DDBJ whole genome shotgun (WGS) entry which is preliminary data.</text>
</comment>